<accession>A0AAD7JWC6</accession>
<protein>
    <submittedName>
        <fullName evidence="1">Uncharacterized protein</fullName>
    </submittedName>
</protein>
<dbReference type="AlphaFoldDB" id="A0AAD7JWC6"/>
<reference evidence="1" key="1">
    <citation type="submission" date="2023-03" db="EMBL/GenBank/DDBJ databases">
        <title>Massive genome expansion in bonnet fungi (Mycena s.s.) driven by repeated elements and novel gene families across ecological guilds.</title>
        <authorList>
            <consortium name="Lawrence Berkeley National Laboratory"/>
            <person name="Harder C.B."/>
            <person name="Miyauchi S."/>
            <person name="Viragh M."/>
            <person name="Kuo A."/>
            <person name="Thoen E."/>
            <person name="Andreopoulos B."/>
            <person name="Lu D."/>
            <person name="Skrede I."/>
            <person name="Drula E."/>
            <person name="Henrissat B."/>
            <person name="Morin E."/>
            <person name="Kohler A."/>
            <person name="Barry K."/>
            <person name="LaButti K."/>
            <person name="Morin E."/>
            <person name="Salamov A."/>
            <person name="Lipzen A."/>
            <person name="Mereny Z."/>
            <person name="Hegedus B."/>
            <person name="Baldrian P."/>
            <person name="Stursova M."/>
            <person name="Weitz H."/>
            <person name="Taylor A."/>
            <person name="Grigoriev I.V."/>
            <person name="Nagy L.G."/>
            <person name="Martin F."/>
            <person name="Kauserud H."/>
        </authorList>
    </citation>
    <scope>NUCLEOTIDE SEQUENCE</scope>
    <source>
        <strain evidence="1">CBHHK182m</strain>
    </source>
</reference>
<dbReference type="Proteomes" id="UP001215598">
    <property type="component" value="Unassembled WGS sequence"/>
</dbReference>
<evidence type="ECO:0000313" key="2">
    <source>
        <dbReference type="Proteomes" id="UP001215598"/>
    </source>
</evidence>
<gene>
    <name evidence="1" type="ORF">B0H16DRAFT_1514467</name>
</gene>
<comment type="caution">
    <text evidence="1">The sequence shown here is derived from an EMBL/GenBank/DDBJ whole genome shotgun (WGS) entry which is preliminary data.</text>
</comment>
<sequence length="230" mass="26379">MPAEQINKALFQSQMGLTGHDAVYTRFRKVIKAVAFKYLGVNVGKITLTKDSWAAFTTELQRLFTAFRDQRRGPARMKSPIFFANSYIESYRRAPIRKRQRALKRAEVTQEIEKANQISKATFSVKSALPTSPPSIMVGSSMAPPRENEDGVLDFLEGCNPPLAFLLPHFLEAGVEDPEWILAMQKWPRLALRNFCARWFNFKPDRDGGYKTYDDREITLQALLIGFQYY</sequence>
<evidence type="ECO:0000313" key="1">
    <source>
        <dbReference type="EMBL" id="KAJ7771715.1"/>
    </source>
</evidence>
<organism evidence="1 2">
    <name type="scientific">Mycena metata</name>
    <dbReference type="NCBI Taxonomy" id="1033252"/>
    <lineage>
        <taxon>Eukaryota</taxon>
        <taxon>Fungi</taxon>
        <taxon>Dikarya</taxon>
        <taxon>Basidiomycota</taxon>
        <taxon>Agaricomycotina</taxon>
        <taxon>Agaricomycetes</taxon>
        <taxon>Agaricomycetidae</taxon>
        <taxon>Agaricales</taxon>
        <taxon>Marasmiineae</taxon>
        <taxon>Mycenaceae</taxon>
        <taxon>Mycena</taxon>
    </lineage>
</organism>
<name>A0AAD7JWC6_9AGAR</name>
<dbReference type="EMBL" id="JARKIB010000015">
    <property type="protein sequence ID" value="KAJ7771715.1"/>
    <property type="molecule type" value="Genomic_DNA"/>
</dbReference>
<proteinExistence type="predicted"/>
<keyword evidence="2" id="KW-1185">Reference proteome</keyword>